<dbReference type="PROSITE" id="PS51257">
    <property type="entry name" value="PROKAR_LIPOPROTEIN"/>
    <property type="match status" value="1"/>
</dbReference>
<keyword evidence="1" id="KW-0812">Transmembrane</keyword>
<dbReference type="InterPro" id="IPR032033">
    <property type="entry name" value="Cytochrome_P460"/>
</dbReference>
<organism evidence="3 4">
    <name type="scientific">Candidatus Methanoperedens nitratireducens</name>
    <dbReference type="NCBI Taxonomy" id="1392998"/>
    <lineage>
        <taxon>Archaea</taxon>
        <taxon>Methanobacteriati</taxon>
        <taxon>Methanobacteriota</taxon>
        <taxon>Stenosarchaea group</taxon>
        <taxon>Methanomicrobia</taxon>
        <taxon>Methanosarcinales</taxon>
        <taxon>ANME-2 cluster</taxon>
        <taxon>Candidatus Methanoperedentaceae</taxon>
        <taxon>Candidatus Methanoperedens</taxon>
    </lineage>
</organism>
<dbReference type="RefSeq" id="WP_052368895.1">
    <property type="nucleotide sequence ID" value="NZ_JMIY01000007.1"/>
</dbReference>
<reference evidence="3 4" key="1">
    <citation type="journal article" date="2013" name="Nature">
        <title>Anaerobic oxidation of methane coupled to nitrate reduction in a novel archaeal lineage.</title>
        <authorList>
            <person name="Haroon M.F."/>
            <person name="Hu S."/>
            <person name="Shi Y."/>
            <person name="Imelfort M."/>
            <person name="Keller J."/>
            <person name="Hugenholtz P."/>
            <person name="Yuan Z."/>
            <person name="Tyson G.W."/>
        </authorList>
    </citation>
    <scope>NUCLEOTIDE SEQUENCE [LARGE SCALE GENOMIC DNA]</scope>
    <source>
        <strain evidence="3 4">ANME-2d</strain>
    </source>
</reference>
<gene>
    <name evidence="3" type="ORF">ANME2D_02523</name>
</gene>
<dbReference type="EMBL" id="JMIY01000007">
    <property type="protein sequence ID" value="KCZ70503.1"/>
    <property type="molecule type" value="Genomic_DNA"/>
</dbReference>
<protein>
    <recommendedName>
        <fullName evidence="2">Cytochrome P460 domain-containing protein</fullName>
    </recommendedName>
</protein>
<dbReference type="AlphaFoldDB" id="A0A062V1K6"/>
<comment type="caution">
    <text evidence="3">The sequence shown here is derived from an EMBL/GenBank/DDBJ whole genome shotgun (WGS) entry which is preliminary data.</text>
</comment>
<evidence type="ECO:0000256" key="1">
    <source>
        <dbReference type="SAM" id="Phobius"/>
    </source>
</evidence>
<feature type="transmembrane region" description="Helical" evidence="1">
    <location>
        <begin position="7"/>
        <end position="27"/>
    </location>
</feature>
<accession>A0A062V1K6</accession>
<keyword evidence="1" id="KW-1133">Transmembrane helix</keyword>
<dbReference type="Proteomes" id="UP000027153">
    <property type="component" value="Unassembled WGS sequence"/>
</dbReference>
<sequence length="169" mass="19135">MLEIKKIAYTILAIFVVSIFLGCVSVPEEPGAERPRADGRALYNYITEENDYKNWSMWPGKSALYPGTEPHGVFLTTYVTDNAFSAIEGKMGSLPDGSIIIKENYNPDKELEAVTVMYKVKDFDPEHNDWFWLKYSPDGKIDAEGKVADCSDCHGLRKDNDYIYTSDLK</sequence>
<proteinExistence type="predicted"/>
<dbReference type="Pfam" id="PF16694">
    <property type="entry name" value="Cytochrome_P460"/>
    <property type="match status" value="1"/>
</dbReference>
<dbReference type="Gene3D" id="3.50.70.20">
    <property type="entry name" value="Cytochrome P460"/>
    <property type="match status" value="1"/>
</dbReference>
<name>A0A062V1K6_9EURY</name>
<feature type="domain" description="Cytochrome P460" evidence="2">
    <location>
        <begin position="51"/>
        <end position="165"/>
    </location>
</feature>
<evidence type="ECO:0000313" key="3">
    <source>
        <dbReference type="EMBL" id="KCZ70503.1"/>
    </source>
</evidence>
<keyword evidence="1" id="KW-0472">Membrane</keyword>
<evidence type="ECO:0000259" key="2">
    <source>
        <dbReference type="Pfam" id="PF16694"/>
    </source>
</evidence>
<dbReference type="InterPro" id="IPR038142">
    <property type="entry name" value="Cytochrome_P460_sp"/>
</dbReference>
<evidence type="ECO:0000313" key="4">
    <source>
        <dbReference type="Proteomes" id="UP000027153"/>
    </source>
</evidence>
<keyword evidence="4" id="KW-1185">Reference proteome</keyword>
<dbReference type="CDD" id="cd20716">
    <property type="entry name" value="cyt_P460_fam"/>
    <property type="match status" value="1"/>
</dbReference>
<dbReference type="OrthoDB" id="139306at2157"/>